<keyword evidence="11" id="KW-1185">Reference proteome</keyword>
<name>A0A3G2R7Y9_9FIRM</name>
<evidence type="ECO:0000313" key="10">
    <source>
        <dbReference type="EMBL" id="AYO31654.1"/>
    </source>
</evidence>
<keyword evidence="2" id="KW-0949">S-adenosyl-L-methionine</keyword>
<dbReference type="Gene3D" id="3.40.50.150">
    <property type="entry name" value="Vaccinia Virus protein VP39"/>
    <property type="match status" value="1"/>
</dbReference>
<dbReference type="CDD" id="cd02440">
    <property type="entry name" value="AdoMet_MTases"/>
    <property type="match status" value="1"/>
</dbReference>
<evidence type="ECO:0000256" key="6">
    <source>
        <dbReference type="ARBA" id="ARBA00047941"/>
    </source>
</evidence>
<dbReference type="EC" id="2.1.1.137" evidence="4"/>
<evidence type="ECO:0000256" key="7">
    <source>
        <dbReference type="ARBA" id="ARBA00047943"/>
    </source>
</evidence>
<dbReference type="KEGG" id="bacg:D2962_14535"/>
<dbReference type="InterPro" id="IPR029063">
    <property type="entry name" value="SAM-dependent_MTases_sf"/>
</dbReference>
<feature type="domain" description="Methyltransferase" evidence="9">
    <location>
        <begin position="3"/>
        <end position="90"/>
    </location>
</feature>
<evidence type="ECO:0000256" key="2">
    <source>
        <dbReference type="ARBA" id="ARBA00022691"/>
    </source>
</evidence>
<evidence type="ECO:0000259" key="9">
    <source>
        <dbReference type="Pfam" id="PF13847"/>
    </source>
</evidence>
<comment type="catalytic activity">
    <reaction evidence="8">
        <text>arsenic triglutathione + 3 [thioredoxin]-dithiol + 3 S-adenosyl-L-methionine = trimethylarsine + 3 [thioredoxin]-disulfide + 3 glutathione + 3 S-adenosyl-L-homocysteine + 3 H(+)</text>
        <dbReference type="Rhea" id="RHEA:69432"/>
        <dbReference type="Rhea" id="RHEA-COMP:10698"/>
        <dbReference type="Rhea" id="RHEA-COMP:10700"/>
        <dbReference type="ChEBI" id="CHEBI:15378"/>
        <dbReference type="ChEBI" id="CHEBI:27130"/>
        <dbReference type="ChEBI" id="CHEBI:29950"/>
        <dbReference type="ChEBI" id="CHEBI:50058"/>
        <dbReference type="ChEBI" id="CHEBI:57856"/>
        <dbReference type="ChEBI" id="CHEBI:57925"/>
        <dbReference type="ChEBI" id="CHEBI:59789"/>
        <dbReference type="ChEBI" id="CHEBI:183640"/>
        <dbReference type="EC" id="2.1.1.137"/>
    </reaction>
</comment>
<evidence type="ECO:0000256" key="8">
    <source>
        <dbReference type="ARBA" id="ARBA00048428"/>
    </source>
</evidence>
<proteinExistence type="inferred from homology"/>
<dbReference type="GO" id="GO:0032259">
    <property type="term" value="P:methylation"/>
    <property type="evidence" value="ECO:0007669"/>
    <property type="project" value="UniProtKB-KW"/>
</dbReference>
<dbReference type="EMBL" id="CP033169">
    <property type="protein sequence ID" value="AYO31654.1"/>
    <property type="molecule type" value="Genomic_DNA"/>
</dbReference>
<keyword evidence="10" id="KW-0489">Methyltransferase</keyword>
<dbReference type="GO" id="GO:0030791">
    <property type="term" value="F:arsenite methyltransferase activity"/>
    <property type="evidence" value="ECO:0007669"/>
    <property type="project" value="UniProtKB-EC"/>
</dbReference>
<dbReference type="SUPFAM" id="SSF53335">
    <property type="entry name" value="S-adenosyl-L-methionine-dependent methyltransferases"/>
    <property type="match status" value="1"/>
</dbReference>
<evidence type="ECO:0000256" key="3">
    <source>
        <dbReference type="ARBA" id="ARBA00034487"/>
    </source>
</evidence>
<evidence type="ECO:0000256" key="4">
    <source>
        <dbReference type="ARBA" id="ARBA00034521"/>
    </source>
</evidence>
<comment type="catalytic activity">
    <reaction evidence="7">
        <text>arsenic triglutathione + 2 [thioredoxin]-dithiol + 2 S-adenosyl-L-methionine + H2O = dimethylarsinous acid + 2 [thioredoxin]-disulfide + 3 glutathione + 2 S-adenosyl-L-homocysteine + 2 H(+)</text>
        <dbReference type="Rhea" id="RHEA:69464"/>
        <dbReference type="Rhea" id="RHEA-COMP:10698"/>
        <dbReference type="Rhea" id="RHEA-COMP:10700"/>
        <dbReference type="ChEBI" id="CHEBI:15377"/>
        <dbReference type="ChEBI" id="CHEBI:15378"/>
        <dbReference type="ChEBI" id="CHEBI:23808"/>
        <dbReference type="ChEBI" id="CHEBI:29950"/>
        <dbReference type="ChEBI" id="CHEBI:50058"/>
        <dbReference type="ChEBI" id="CHEBI:57856"/>
        <dbReference type="ChEBI" id="CHEBI:57925"/>
        <dbReference type="ChEBI" id="CHEBI:59789"/>
        <dbReference type="ChEBI" id="CHEBI:183640"/>
        <dbReference type="EC" id="2.1.1.137"/>
    </reaction>
</comment>
<dbReference type="AlphaFoldDB" id="A0A3G2R7Y9"/>
<sequence>MEGYIEHIPLPDSTVDVIISNCVINLSEDKEKTLSEAFGVLKPGGRLAIADIVSIKPIPEHIRKRAEMWCGCLGGALGIEEYRSILEKVGFKNIEIKPT</sequence>
<evidence type="ECO:0000256" key="5">
    <source>
        <dbReference type="ARBA" id="ARBA00034545"/>
    </source>
</evidence>
<comment type="similarity">
    <text evidence="3">Belongs to the methyltransferase superfamily. Arsenite methyltransferase family.</text>
</comment>
<evidence type="ECO:0000313" key="11">
    <source>
        <dbReference type="Proteomes" id="UP000280960"/>
    </source>
</evidence>
<dbReference type="Pfam" id="PF13847">
    <property type="entry name" value="Methyltransf_31"/>
    <property type="match status" value="1"/>
</dbReference>
<accession>A0A3G2R7Y9</accession>
<dbReference type="PANTHER" id="PTHR43675:SF8">
    <property type="entry name" value="ARSENITE METHYLTRANSFERASE"/>
    <property type="match status" value="1"/>
</dbReference>
<protein>
    <recommendedName>
        <fullName evidence="5">Arsenite methyltransferase</fullName>
        <ecNumber evidence="4">2.1.1.137</ecNumber>
    </recommendedName>
</protein>
<dbReference type="InterPro" id="IPR026669">
    <property type="entry name" value="Arsenite_MeTrfase-like"/>
</dbReference>
<dbReference type="PANTHER" id="PTHR43675">
    <property type="entry name" value="ARSENITE METHYLTRANSFERASE"/>
    <property type="match status" value="1"/>
</dbReference>
<reference evidence="10 11" key="1">
    <citation type="submission" date="2018-10" db="EMBL/GenBank/DDBJ databases">
        <authorList>
            <person name="Zhang X."/>
        </authorList>
    </citation>
    <scope>NUCLEOTIDE SEQUENCE [LARGE SCALE GENOMIC DNA]</scope>
    <source>
        <strain evidence="10 11">SK-G1</strain>
    </source>
</reference>
<gene>
    <name evidence="10" type="ORF">D2962_14535</name>
</gene>
<dbReference type="InterPro" id="IPR025714">
    <property type="entry name" value="Methyltranfer_dom"/>
</dbReference>
<evidence type="ECO:0000256" key="1">
    <source>
        <dbReference type="ARBA" id="ARBA00022679"/>
    </source>
</evidence>
<dbReference type="Proteomes" id="UP000280960">
    <property type="component" value="Chromosome"/>
</dbReference>
<comment type="catalytic activity">
    <reaction evidence="6">
        <text>arsenic triglutathione + [thioredoxin]-dithiol + S-adenosyl-L-methionine + 2 H2O = methylarsonous acid + [thioredoxin]-disulfide + 3 glutathione + S-adenosyl-L-homocysteine + H(+)</text>
        <dbReference type="Rhea" id="RHEA:69460"/>
        <dbReference type="Rhea" id="RHEA-COMP:10698"/>
        <dbReference type="Rhea" id="RHEA-COMP:10700"/>
        <dbReference type="ChEBI" id="CHEBI:15377"/>
        <dbReference type="ChEBI" id="CHEBI:15378"/>
        <dbReference type="ChEBI" id="CHEBI:17826"/>
        <dbReference type="ChEBI" id="CHEBI:29950"/>
        <dbReference type="ChEBI" id="CHEBI:50058"/>
        <dbReference type="ChEBI" id="CHEBI:57856"/>
        <dbReference type="ChEBI" id="CHEBI:57925"/>
        <dbReference type="ChEBI" id="CHEBI:59789"/>
        <dbReference type="ChEBI" id="CHEBI:183640"/>
        <dbReference type="EC" id="2.1.1.137"/>
    </reaction>
</comment>
<organism evidence="10 11">
    <name type="scientific">Biomaibacter acetigenes</name>
    <dbReference type="NCBI Taxonomy" id="2316383"/>
    <lineage>
        <taxon>Bacteria</taxon>
        <taxon>Bacillati</taxon>
        <taxon>Bacillota</taxon>
        <taxon>Clostridia</taxon>
        <taxon>Thermosediminibacterales</taxon>
        <taxon>Tepidanaerobacteraceae</taxon>
        <taxon>Biomaibacter</taxon>
    </lineage>
</organism>
<keyword evidence="1 10" id="KW-0808">Transferase</keyword>